<dbReference type="EMBL" id="LS483452">
    <property type="protein sequence ID" value="SQH77743.1"/>
    <property type="molecule type" value="Genomic_DNA"/>
</dbReference>
<dbReference type="Proteomes" id="UP000250123">
    <property type="component" value="Chromosome SHEWBE"/>
</dbReference>
<organism evidence="1 2">
    <name type="scientific">Shewanella benthica</name>
    <dbReference type="NCBI Taxonomy" id="43661"/>
    <lineage>
        <taxon>Bacteria</taxon>
        <taxon>Pseudomonadati</taxon>
        <taxon>Pseudomonadota</taxon>
        <taxon>Gammaproteobacteria</taxon>
        <taxon>Alteromonadales</taxon>
        <taxon>Shewanellaceae</taxon>
        <taxon>Shewanella</taxon>
    </lineage>
</organism>
<dbReference type="KEGG" id="sbk:SHEWBE_3780"/>
<evidence type="ECO:0000313" key="2">
    <source>
        <dbReference type="Proteomes" id="UP000250123"/>
    </source>
</evidence>
<accession>A0A330M8H7</accession>
<reference evidence="2" key="1">
    <citation type="submission" date="2018-06" db="EMBL/GenBank/DDBJ databases">
        <authorList>
            <person name="Cea G.-C."/>
            <person name="William W."/>
        </authorList>
    </citation>
    <scope>NUCLEOTIDE SEQUENCE [LARGE SCALE GENOMIC DNA]</scope>
    <source>
        <strain evidence="2">DB21MT-2</strain>
    </source>
</reference>
<evidence type="ECO:0000313" key="1">
    <source>
        <dbReference type="EMBL" id="SQH77743.1"/>
    </source>
</evidence>
<protein>
    <submittedName>
        <fullName evidence="1">Uncharacterized protein</fullName>
    </submittedName>
</protein>
<gene>
    <name evidence="1" type="ORF">SHEWBE_3780</name>
</gene>
<sequence length="53" mass="6093">MASRACIAASHLGYTNSIKFMTNSESLRAFNSRRIVEVMVIPFQDNEKQKWKS</sequence>
<name>A0A330M8H7_9GAMM</name>
<dbReference type="AlphaFoldDB" id="A0A330M8H7"/>
<proteinExistence type="predicted"/>